<proteinExistence type="predicted"/>
<reference evidence="2" key="1">
    <citation type="submission" date="2020-02" db="EMBL/GenBank/DDBJ databases">
        <authorList>
            <person name="Meier V. D."/>
        </authorList>
    </citation>
    <scope>NUCLEOTIDE SEQUENCE</scope>
    <source>
        <strain evidence="2">AVDCRST_MAG49</strain>
    </source>
</reference>
<name>A0A6J4V817_9BACT</name>
<gene>
    <name evidence="2" type="ORF">AVDCRST_MAG49-3706</name>
</gene>
<sequence>MLVGSDRDRVYADPALASRQRCPQGLGGSAGAPLDAA</sequence>
<dbReference type="AlphaFoldDB" id="A0A6J4V817"/>
<dbReference type="EMBL" id="CADCWG010000259">
    <property type="protein sequence ID" value="CAA9571862.1"/>
    <property type="molecule type" value="Genomic_DNA"/>
</dbReference>
<accession>A0A6J4V817</accession>
<evidence type="ECO:0000256" key="1">
    <source>
        <dbReference type="SAM" id="MobiDB-lite"/>
    </source>
</evidence>
<protein>
    <submittedName>
        <fullName evidence="2">Uncharacterized protein</fullName>
    </submittedName>
</protein>
<organism evidence="2">
    <name type="scientific">uncultured Thermomicrobiales bacterium</name>
    <dbReference type="NCBI Taxonomy" id="1645740"/>
    <lineage>
        <taxon>Bacteria</taxon>
        <taxon>Pseudomonadati</taxon>
        <taxon>Thermomicrobiota</taxon>
        <taxon>Thermomicrobia</taxon>
        <taxon>Thermomicrobiales</taxon>
        <taxon>environmental samples</taxon>
    </lineage>
</organism>
<evidence type="ECO:0000313" key="2">
    <source>
        <dbReference type="EMBL" id="CAA9571862.1"/>
    </source>
</evidence>
<feature type="region of interest" description="Disordered" evidence="1">
    <location>
        <begin position="14"/>
        <end position="37"/>
    </location>
</feature>